<dbReference type="EMBL" id="QVLU01000005">
    <property type="protein sequence ID" value="RGE72628.1"/>
    <property type="molecule type" value="Genomic_DNA"/>
</dbReference>
<accession>A0A3E3IZW6</accession>
<sequence length="139" mass="16510">MEMTKERLEDYKSKKAETLELRHKLEHVGDGDSLIDNDTILDYKKGYPRPQSVIGYDYQKERHLKKKWRSRLDELEADCLEVEFWIEEISDSITRRIFRLCYIDGLPQNKVGRMVHLSQASISEKITNYLKSDKTDKKV</sequence>
<evidence type="ECO:0008006" key="3">
    <source>
        <dbReference type="Google" id="ProtNLM"/>
    </source>
</evidence>
<evidence type="ECO:0000313" key="1">
    <source>
        <dbReference type="EMBL" id="RGE72628.1"/>
    </source>
</evidence>
<name>A0A3E3IZW6_9FIRM</name>
<proteinExistence type="predicted"/>
<dbReference type="OrthoDB" id="1935705at2"/>
<reference evidence="1 2" key="1">
    <citation type="submission" date="2018-08" db="EMBL/GenBank/DDBJ databases">
        <title>A genome reference for cultivated species of the human gut microbiota.</title>
        <authorList>
            <person name="Zou Y."/>
            <person name="Xue W."/>
            <person name="Luo G."/>
        </authorList>
    </citation>
    <scope>NUCLEOTIDE SEQUENCE [LARGE SCALE GENOMIC DNA]</scope>
    <source>
        <strain evidence="1 2">AF26-4BH</strain>
    </source>
</reference>
<protein>
    <recommendedName>
        <fullName evidence="3">Sigma-70 family RNA polymerase sigma factor</fullName>
    </recommendedName>
</protein>
<dbReference type="RefSeq" id="WP_117530685.1">
    <property type="nucleotide sequence ID" value="NZ_QVLU01000005.1"/>
</dbReference>
<dbReference type="AlphaFoldDB" id="A0A3E3IZW6"/>
<dbReference type="Proteomes" id="UP000261166">
    <property type="component" value="Unassembled WGS sequence"/>
</dbReference>
<gene>
    <name evidence="1" type="ORF">DWY69_07015</name>
</gene>
<comment type="caution">
    <text evidence="1">The sequence shown here is derived from an EMBL/GenBank/DDBJ whole genome shotgun (WGS) entry which is preliminary data.</text>
</comment>
<evidence type="ECO:0000313" key="2">
    <source>
        <dbReference type="Proteomes" id="UP000261166"/>
    </source>
</evidence>
<organism evidence="1 2">
    <name type="scientific">Eisenbergiella massiliensis</name>
    <dbReference type="NCBI Taxonomy" id="1720294"/>
    <lineage>
        <taxon>Bacteria</taxon>
        <taxon>Bacillati</taxon>
        <taxon>Bacillota</taxon>
        <taxon>Clostridia</taxon>
        <taxon>Lachnospirales</taxon>
        <taxon>Lachnospiraceae</taxon>
        <taxon>Eisenbergiella</taxon>
    </lineage>
</organism>